<organism evidence="2">
    <name type="scientific">Anaerococcus vaginalis</name>
    <dbReference type="NCBI Taxonomy" id="33037"/>
    <lineage>
        <taxon>Bacteria</taxon>
        <taxon>Bacillati</taxon>
        <taxon>Bacillota</taxon>
        <taxon>Tissierellia</taxon>
        <taxon>Tissierellales</taxon>
        <taxon>Peptoniphilaceae</taxon>
        <taxon>Anaerococcus</taxon>
    </lineage>
</organism>
<dbReference type="SUPFAM" id="SSF52540">
    <property type="entry name" value="P-loop containing nucleoside triphosphate hydrolases"/>
    <property type="match status" value="1"/>
</dbReference>
<dbReference type="Pfam" id="PF00005">
    <property type="entry name" value="ABC_tran"/>
    <property type="match status" value="1"/>
</dbReference>
<dbReference type="GO" id="GO:0015421">
    <property type="term" value="F:ABC-type oligopeptide transporter activity"/>
    <property type="evidence" value="ECO:0007669"/>
    <property type="project" value="TreeGrafter"/>
</dbReference>
<evidence type="ECO:0000259" key="1">
    <source>
        <dbReference type="Pfam" id="PF00005"/>
    </source>
</evidence>
<gene>
    <name evidence="2" type="primary">msbA_4</name>
    <name evidence="2" type="ORF">AVLFYP127_01453</name>
</gene>
<dbReference type="InterPro" id="IPR027417">
    <property type="entry name" value="P-loop_NTPase"/>
</dbReference>
<proteinExistence type="predicted"/>
<name>A0A6N2RNM6_9FIRM</name>
<accession>A0A6N2RNM6</accession>
<keyword evidence="2" id="KW-0067">ATP-binding</keyword>
<dbReference type="InterPro" id="IPR039421">
    <property type="entry name" value="Type_1_exporter"/>
</dbReference>
<keyword evidence="2" id="KW-0378">Hydrolase</keyword>
<dbReference type="EC" id="3.6.3.-" evidence="2"/>
<dbReference type="AlphaFoldDB" id="A0A6N2RNM6"/>
<dbReference type="EMBL" id="CACRSW010000005">
    <property type="protein sequence ID" value="VYS81771.1"/>
    <property type="molecule type" value="Genomic_DNA"/>
</dbReference>
<protein>
    <submittedName>
        <fullName evidence="2">Lipid A export ATP-binding/permease protein MsbA</fullName>
        <ecNumber evidence="2">3.6.3.-</ecNumber>
    </submittedName>
</protein>
<dbReference type="GO" id="GO:0016887">
    <property type="term" value="F:ATP hydrolysis activity"/>
    <property type="evidence" value="ECO:0007669"/>
    <property type="project" value="InterPro"/>
</dbReference>
<reference evidence="2" key="1">
    <citation type="submission" date="2019-11" db="EMBL/GenBank/DDBJ databases">
        <authorList>
            <person name="Feng L."/>
        </authorList>
    </citation>
    <scope>NUCLEOTIDE SEQUENCE</scope>
    <source>
        <strain evidence="2">AvaginalisLFYP127</strain>
    </source>
</reference>
<dbReference type="InterPro" id="IPR003439">
    <property type="entry name" value="ABC_transporter-like_ATP-bd"/>
</dbReference>
<dbReference type="PANTHER" id="PTHR43394:SF1">
    <property type="entry name" value="ATP-BINDING CASSETTE SUB-FAMILY B MEMBER 10, MITOCHONDRIAL"/>
    <property type="match status" value="1"/>
</dbReference>
<dbReference type="PANTHER" id="PTHR43394">
    <property type="entry name" value="ATP-DEPENDENT PERMEASE MDL1, MITOCHONDRIAL"/>
    <property type="match status" value="1"/>
</dbReference>
<evidence type="ECO:0000313" key="2">
    <source>
        <dbReference type="EMBL" id="VYS81771.1"/>
    </source>
</evidence>
<feature type="domain" description="ABC transporter" evidence="1">
    <location>
        <begin position="3"/>
        <end position="46"/>
    </location>
</feature>
<sequence>MKLPEQYETVIGEGGASLSGGERQRISIARAMIKNAPIIIFDEATANVDPENEDKLQVAMEELTRNKTVIMIAHRLKTIKNANQILVLANGKITQQGTHEELIQVDGIYKKFVEARQVAAKWQLS</sequence>
<dbReference type="Gene3D" id="3.40.50.300">
    <property type="entry name" value="P-loop containing nucleotide triphosphate hydrolases"/>
    <property type="match status" value="1"/>
</dbReference>
<keyword evidence="2" id="KW-0547">Nucleotide-binding</keyword>
<dbReference type="GO" id="GO:0005524">
    <property type="term" value="F:ATP binding"/>
    <property type="evidence" value="ECO:0007669"/>
    <property type="project" value="UniProtKB-KW"/>
</dbReference>